<dbReference type="AlphaFoldDB" id="A0A3D9HCC6"/>
<dbReference type="OrthoDB" id="9770030at2"/>
<organism evidence="1 2">
    <name type="scientific">Winogradskyella eximia</name>
    <dbReference type="NCBI Taxonomy" id="262006"/>
    <lineage>
        <taxon>Bacteria</taxon>
        <taxon>Pseudomonadati</taxon>
        <taxon>Bacteroidota</taxon>
        <taxon>Flavobacteriia</taxon>
        <taxon>Flavobacteriales</taxon>
        <taxon>Flavobacteriaceae</taxon>
        <taxon>Winogradskyella</taxon>
    </lineage>
</organism>
<sequence length="111" mass="13224">MANDIANWSKAEFKIYMLLLCAKFDHHEAEEEIALIKSKTDEATFNKIHNEFACDEENDCFEKIEDAINQLEYSPRELLQLKQEILEVFISDNEISQRERYLKKVFDNILY</sequence>
<name>A0A3D9HCC6_9FLAO</name>
<evidence type="ECO:0000313" key="1">
    <source>
        <dbReference type="EMBL" id="RED47129.1"/>
    </source>
</evidence>
<accession>A0A3D9HCC6</accession>
<dbReference type="EMBL" id="QRDV01000001">
    <property type="protein sequence ID" value="RED47129.1"/>
    <property type="molecule type" value="Genomic_DNA"/>
</dbReference>
<dbReference type="Proteomes" id="UP000256980">
    <property type="component" value="Unassembled WGS sequence"/>
</dbReference>
<keyword evidence="2" id="KW-1185">Reference proteome</keyword>
<gene>
    <name evidence="1" type="ORF">DFQ10_101910</name>
</gene>
<dbReference type="InterPro" id="IPR029024">
    <property type="entry name" value="TerB-like"/>
</dbReference>
<evidence type="ECO:0008006" key="3">
    <source>
        <dbReference type="Google" id="ProtNLM"/>
    </source>
</evidence>
<protein>
    <recommendedName>
        <fullName evidence="3">Tellurite resistance protein TerB</fullName>
    </recommendedName>
</protein>
<reference evidence="1 2" key="1">
    <citation type="submission" date="2018-07" db="EMBL/GenBank/DDBJ databases">
        <title>Genomic Encyclopedia of Type Strains, Phase III (KMG-III): the genomes of soil and plant-associated and newly described type strains.</title>
        <authorList>
            <person name="Whitman W."/>
        </authorList>
    </citation>
    <scope>NUCLEOTIDE SEQUENCE [LARGE SCALE GENOMIC DNA]</scope>
    <source>
        <strain evidence="1 2">CECT 7946</strain>
    </source>
</reference>
<evidence type="ECO:0000313" key="2">
    <source>
        <dbReference type="Proteomes" id="UP000256980"/>
    </source>
</evidence>
<comment type="caution">
    <text evidence="1">The sequence shown here is derived from an EMBL/GenBank/DDBJ whole genome shotgun (WGS) entry which is preliminary data.</text>
</comment>
<dbReference type="RefSeq" id="WP_115816161.1">
    <property type="nucleotide sequence ID" value="NZ_QRDV01000001.1"/>
</dbReference>
<dbReference type="SUPFAM" id="SSF158682">
    <property type="entry name" value="TerB-like"/>
    <property type="match status" value="1"/>
</dbReference>
<proteinExistence type="predicted"/>